<gene>
    <name evidence="1" type="ORF">GGR16_005070</name>
</gene>
<evidence type="ECO:0000313" key="2">
    <source>
        <dbReference type="Proteomes" id="UP000577362"/>
    </source>
</evidence>
<dbReference type="Proteomes" id="UP000577362">
    <property type="component" value="Unassembled WGS sequence"/>
</dbReference>
<name>A0A840C8U4_9HYPH</name>
<dbReference type="RefSeq" id="WP_281380669.1">
    <property type="nucleotide sequence ID" value="NZ_JACIEN010000011.1"/>
</dbReference>
<dbReference type="EMBL" id="JACIEN010000011">
    <property type="protein sequence ID" value="MBB4020008.1"/>
    <property type="molecule type" value="Genomic_DNA"/>
</dbReference>
<dbReference type="AlphaFoldDB" id="A0A840C8U4"/>
<evidence type="ECO:0000313" key="1">
    <source>
        <dbReference type="EMBL" id="MBB4020008.1"/>
    </source>
</evidence>
<accession>A0A840C8U4</accession>
<reference evidence="1 2" key="1">
    <citation type="submission" date="2020-08" db="EMBL/GenBank/DDBJ databases">
        <title>Genomic Encyclopedia of Type Strains, Phase IV (KMG-IV): sequencing the most valuable type-strain genomes for metagenomic binning, comparative biology and taxonomic classification.</title>
        <authorList>
            <person name="Goeker M."/>
        </authorList>
    </citation>
    <scope>NUCLEOTIDE SEQUENCE [LARGE SCALE GENOMIC DNA]</scope>
    <source>
        <strain evidence="1 2">DSM 103737</strain>
    </source>
</reference>
<organism evidence="1 2">
    <name type="scientific">Chelatococcus caeni</name>
    <dbReference type="NCBI Taxonomy" id="1348468"/>
    <lineage>
        <taxon>Bacteria</taxon>
        <taxon>Pseudomonadati</taxon>
        <taxon>Pseudomonadota</taxon>
        <taxon>Alphaproteobacteria</taxon>
        <taxon>Hyphomicrobiales</taxon>
        <taxon>Chelatococcaceae</taxon>
        <taxon>Chelatococcus</taxon>
    </lineage>
</organism>
<protein>
    <submittedName>
        <fullName evidence="1">Uncharacterized protein</fullName>
    </submittedName>
</protein>
<comment type="caution">
    <text evidence="1">The sequence shown here is derived from an EMBL/GenBank/DDBJ whole genome shotgun (WGS) entry which is preliminary data.</text>
</comment>
<proteinExistence type="predicted"/>
<keyword evidence="2" id="KW-1185">Reference proteome</keyword>
<sequence>MTQDFLTNHTLDALQPGDAASPVRAAECNDVDRFEAVSGDVM</sequence>